<comment type="caution">
    <text evidence="2">The sequence shown here is derived from an EMBL/GenBank/DDBJ whole genome shotgun (WGS) entry which is preliminary data.</text>
</comment>
<accession>A0A2P8C6G1</accession>
<evidence type="ECO:0000313" key="3">
    <source>
        <dbReference type="Proteomes" id="UP000240542"/>
    </source>
</evidence>
<dbReference type="OrthoDB" id="3436275at2"/>
<dbReference type="InterPro" id="IPR049244">
    <property type="entry name" value="DUF6879"/>
</dbReference>
<dbReference type="AlphaFoldDB" id="A0A2P8C6G1"/>
<protein>
    <recommendedName>
        <fullName evidence="1">DUF6879 domain-containing protein</fullName>
    </recommendedName>
</protein>
<dbReference type="Proteomes" id="UP000240542">
    <property type="component" value="Unassembled WGS sequence"/>
</dbReference>
<dbReference type="RefSeq" id="WP_106587155.1">
    <property type="nucleotide sequence ID" value="NZ_PYGA01000053.1"/>
</dbReference>
<sequence length="209" mass="24057">MRELRTPTLPTELGETLDRAVYNQDFRERKAEIRNRSSWKFERRQHFEETGNASRDALLRGDWRESIRLISERREGLLEASELDRRRGAFLHRVRVVETPLTPYMQWQLHSLRLRAECGHHIRVIGLGALPVSDRGASLPEVVILGGRNLYNVLYTKAGVPNGAVRFTDPEIITNWEGYIGALYKVGEDVRTFFDREVAHLPPPTVAAE</sequence>
<organism evidence="2 3">
    <name type="scientific">Murinocardiopsis flavida</name>
    <dbReference type="NCBI Taxonomy" id="645275"/>
    <lineage>
        <taxon>Bacteria</taxon>
        <taxon>Bacillati</taxon>
        <taxon>Actinomycetota</taxon>
        <taxon>Actinomycetes</taxon>
        <taxon>Streptosporangiales</taxon>
        <taxon>Nocardiopsidaceae</taxon>
        <taxon>Murinocardiopsis</taxon>
    </lineage>
</organism>
<name>A0A2P8C6G1_9ACTN</name>
<evidence type="ECO:0000313" key="2">
    <source>
        <dbReference type="EMBL" id="PSK80559.1"/>
    </source>
</evidence>
<keyword evidence="3" id="KW-1185">Reference proteome</keyword>
<gene>
    <name evidence="2" type="ORF">CLV63_1531</name>
</gene>
<evidence type="ECO:0000259" key="1">
    <source>
        <dbReference type="Pfam" id="PF21806"/>
    </source>
</evidence>
<proteinExistence type="predicted"/>
<reference evidence="2 3" key="1">
    <citation type="submission" date="2018-03" db="EMBL/GenBank/DDBJ databases">
        <title>Genomic Encyclopedia of Archaeal and Bacterial Type Strains, Phase II (KMG-II): from individual species to whole genera.</title>
        <authorList>
            <person name="Goeker M."/>
        </authorList>
    </citation>
    <scope>NUCLEOTIDE SEQUENCE [LARGE SCALE GENOMIC DNA]</scope>
    <source>
        <strain evidence="2 3">DSM 45312</strain>
    </source>
</reference>
<dbReference type="Pfam" id="PF21806">
    <property type="entry name" value="DUF6879"/>
    <property type="match status" value="1"/>
</dbReference>
<feature type="domain" description="DUF6879" evidence="1">
    <location>
        <begin position="33"/>
        <end position="194"/>
    </location>
</feature>
<dbReference type="EMBL" id="PYGA01000053">
    <property type="protein sequence ID" value="PSK80559.1"/>
    <property type="molecule type" value="Genomic_DNA"/>
</dbReference>